<name>A0AAV7NFI1_PLEWA</name>
<protein>
    <submittedName>
        <fullName evidence="2">Uncharacterized protein</fullName>
    </submittedName>
</protein>
<feature type="compositionally biased region" description="Basic and acidic residues" evidence="1">
    <location>
        <begin position="51"/>
        <end position="65"/>
    </location>
</feature>
<organism evidence="2 3">
    <name type="scientific">Pleurodeles waltl</name>
    <name type="common">Iberian ribbed newt</name>
    <dbReference type="NCBI Taxonomy" id="8319"/>
    <lineage>
        <taxon>Eukaryota</taxon>
        <taxon>Metazoa</taxon>
        <taxon>Chordata</taxon>
        <taxon>Craniata</taxon>
        <taxon>Vertebrata</taxon>
        <taxon>Euteleostomi</taxon>
        <taxon>Amphibia</taxon>
        <taxon>Batrachia</taxon>
        <taxon>Caudata</taxon>
        <taxon>Salamandroidea</taxon>
        <taxon>Salamandridae</taxon>
        <taxon>Pleurodelinae</taxon>
        <taxon>Pleurodeles</taxon>
    </lineage>
</organism>
<evidence type="ECO:0000256" key="1">
    <source>
        <dbReference type="SAM" id="MobiDB-lite"/>
    </source>
</evidence>
<proteinExistence type="predicted"/>
<gene>
    <name evidence="2" type="ORF">NDU88_001358</name>
</gene>
<reference evidence="2" key="1">
    <citation type="journal article" date="2022" name="bioRxiv">
        <title>Sequencing and chromosome-scale assembly of the giantPleurodeles waltlgenome.</title>
        <authorList>
            <person name="Brown T."/>
            <person name="Elewa A."/>
            <person name="Iarovenko S."/>
            <person name="Subramanian E."/>
            <person name="Araus A.J."/>
            <person name="Petzold A."/>
            <person name="Susuki M."/>
            <person name="Suzuki K.-i.T."/>
            <person name="Hayashi T."/>
            <person name="Toyoda A."/>
            <person name="Oliveira C."/>
            <person name="Osipova E."/>
            <person name="Leigh N.D."/>
            <person name="Simon A."/>
            <person name="Yun M.H."/>
        </authorList>
    </citation>
    <scope>NUCLEOTIDE SEQUENCE</scope>
    <source>
        <strain evidence="2">20211129_DDA</strain>
        <tissue evidence="2">Liver</tissue>
    </source>
</reference>
<dbReference type="AlphaFoldDB" id="A0AAV7NFI1"/>
<evidence type="ECO:0000313" key="3">
    <source>
        <dbReference type="Proteomes" id="UP001066276"/>
    </source>
</evidence>
<accession>A0AAV7NFI1</accession>
<feature type="region of interest" description="Disordered" evidence="1">
    <location>
        <begin position="16"/>
        <end position="160"/>
    </location>
</feature>
<sequence>MTLAIESRLRDRELRLPPAKRVAVATSDDGTGKCPGGTRRRRDPATSEYFRGQDDMRGQEQKTDSVSDGEGEGERGDVVRLKQEENSNPRKEYGAEEQGDAERQVPEEKSNARDEGDLEEQEQEGRGKARKDEDRESRCDGEHLRVKLGEGREDPDTRKP</sequence>
<comment type="caution">
    <text evidence="2">The sequence shown here is derived from an EMBL/GenBank/DDBJ whole genome shotgun (WGS) entry which is preliminary data.</text>
</comment>
<keyword evidence="3" id="KW-1185">Reference proteome</keyword>
<dbReference type="Proteomes" id="UP001066276">
    <property type="component" value="Chromosome 8"/>
</dbReference>
<dbReference type="EMBL" id="JANPWB010000012">
    <property type="protein sequence ID" value="KAJ1113103.1"/>
    <property type="molecule type" value="Genomic_DNA"/>
</dbReference>
<evidence type="ECO:0000313" key="2">
    <source>
        <dbReference type="EMBL" id="KAJ1113103.1"/>
    </source>
</evidence>
<feature type="compositionally biased region" description="Basic and acidic residues" evidence="1">
    <location>
        <begin position="72"/>
        <end position="115"/>
    </location>
</feature>
<feature type="compositionally biased region" description="Basic and acidic residues" evidence="1">
    <location>
        <begin position="123"/>
        <end position="160"/>
    </location>
</feature>